<name>A0A3D0W7W2_9SPHN</name>
<comment type="subcellular location">
    <subcellularLocation>
        <location evidence="1">Cell membrane</location>
        <topology evidence="1">Multi-pass membrane protein</topology>
    </subcellularLocation>
</comment>
<keyword evidence="8 9" id="KW-0472">Membrane</keyword>
<feature type="transmembrane region" description="Helical" evidence="9">
    <location>
        <begin position="114"/>
        <end position="140"/>
    </location>
</feature>
<dbReference type="GO" id="GO:0006935">
    <property type="term" value="P:chemotaxis"/>
    <property type="evidence" value="ECO:0007669"/>
    <property type="project" value="InterPro"/>
</dbReference>
<feature type="transmembrane region" description="Helical" evidence="9">
    <location>
        <begin position="152"/>
        <end position="174"/>
    </location>
</feature>
<accession>A0A3D0W7W2</accession>
<evidence type="ECO:0000256" key="5">
    <source>
        <dbReference type="ARBA" id="ARBA00022692"/>
    </source>
</evidence>
<dbReference type="PANTHER" id="PTHR30433">
    <property type="entry name" value="CHEMOTAXIS PROTEIN MOTA"/>
    <property type="match status" value="1"/>
</dbReference>
<evidence type="ECO:0000256" key="2">
    <source>
        <dbReference type="ARBA" id="ARBA00008038"/>
    </source>
</evidence>
<reference evidence="11 12" key="1">
    <citation type="journal article" date="2018" name="Nat. Biotechnol.">
        <title>A standardized bacterial taxonomy based on genome phylogeny substantially revises the tree of life.</title>
        <authorList>
            <person name="Parks D.H."/>
            <person name="Chuvochina M."/>
            <person name="Waite D.W."/>
            <person name="Rinke C."/>
            <person name="Skarshewski A."/>
            <person name="Chaumeil P.A."/>
            <person name="Hugenholtz P."/>
        </authorList>
    </citation>
    <scope>NUCLEOTIDE SEQUENCE [LARGE SCALE GENOMIC DNA]</scope>
    <source>
        <strain evidence="11">UBA9015</strain>
    </source>
</reference>
<keyword evidence="5 9" id="KW-0812">Transmembrane</keyword>
<gene>
    <name evidence="11" type="ORF">DEP91_01005</name>
</gene>
<dbReference type="InterPro" id="IPR002898">
    <property type="entry name" value="MotA_ExbB_proton_chnl"/>
</dbReference>
<evidence type="ECO:0000256" key="1">
    <source>
        <dbReference type="ARBA" id="ARBA00004651"/>
    </source>
</evidence>
<proteinExistence type="inferred from homology"/>
<dbReference type="GO" id="GO:0071978">
    <property type="term" value="P:bacterial-type flagellum-dependent swarming motility"/>
    <property type="evidence" value="ECO:0007669"/>
    <property type="project" value="InterPro"/>
</dbReference>
<comment type="similarity">
    <text evidence="2">Belongs to the MotA family.</text>
</comment>
<organism evidence="11 12">
    <name type="scientific">Sphingomonas bacterium</name>
    <dbReference type="NCBI Taxonomy" id="1895847"/>
    <lineage>
        <taxon>Bacteria</taxon>
        <taxon>Pseudomonadati</taxon>
        <taxon>Pseudomonadota</taxon>
        <taxon>Alphaproteobacteria</taxon>
        <taxon>Sphingomonadales</taxon>
        <taxon>Sphingomonadaceae</taxon>
        <taxon>Sphingomonas</taxon>
    </lineage>
</organism>
<keyword evidence="3" id="KW-0813">Transport</keyword>
<evidence type="ECO:0000256" key="3">
    <source>
        <dbReference type="ARBA" id="ARBA00022448"/>
    </source>
</evidence>
<sequence>MNPLATFADPVAAAIVLGGVAVASLVRFPSALLLRAVGALRVLARRAPRMDVEVEQIAALARIARKHGPMALDRSVIDDPDVSLAVRMIVDADPAEAVQAAIVRAREARIERHLAVVEVWSSIAEAAPAFGLIGTIVGLVRMFTAMQDPSVIGPAMAVALLATLYGAVIGNLIAQPIAGRLRRLARVEAFERERLEAPLVALARRERPRASVAA</sequence>
<evidence type="ECO:0000256" key="4">
    <source>
        <dbReference type="ARBA" id="ARBA00022475"/>
    </source>
</evidence>
<dbReference type="EMBL" id="DOYJ01000032">
    <property type="protein sequence ID" value="HCB74750.1"/>
    <property type="molecule type" value="Genomic_DNA"/>
</dbReference>
<dbReference type="InterPro" id="IPR047055">
    <property type="entry name" value="MotA-like"/>
</dbReference>
<keyword evidence="6" id="KW-0283">Flagellar rotation</keyword>
<dbReference type="Proteomes" id="UP000262699">
    <property type="component" value="Unassembled WGS sequence"/>
</dbReference>
<protein>
    <submittedName>
        <fullName evidence="11">Biopolymer transporter ExbB</fullName>
    </submittedName>
</protein>
<evidence type="ECO:0000259" key="10">
    <source>
        <dbReference type="Pfam" id="PF01618"/>
    </source>
</evidence>
<evidence type="ECO:0000313" key="11">
    <source>
        <dbReference type="EMBL" id="HCB74750.1"/>
    </source>
</evidence>
<dbReference type="AlphaFoldDB" id="A0A3D0W7W2"/>
<comment type="caution">
    <text evidence="11">The sequence shown here is derived from an EMBL/GenBank/DDBJ whole genome shotgun (WGS) entry which is preliminary data.</text>
</comment>
<dbReference type="InterPro" id="IPR000540">
    <property type="entry name" value="Flag_MotA_CS"/>
</dbReference>
<evidence type="ECO:0000313" key="12">
    <source>
        <dbReference type="Proteomes" id="UP000262699"/>
    </source>
</evidence>
<evidence type="ECO:0000256" key="8">
    <source>
        <dbReference type="ARBA" id="ARBA00023136"/>
    </source>
</evidence>
<dbReference type="PANTHER" id="PTHR30433:SF2">
    <property type="entry name" value="MOTILITY PROTEIN A"/>
    <property type="match status" value="1"/>
</dbReference>
<evidence type="ECO:0000256" key="9">
    <source>
        <dbReference type="SAM" id="Phobius"/>
    </source>
</evidence>
<feature type="domain" description="MotA/TolQ/ExbB proton channel" evidence="10">
    <location>
        <begin position="85"/>
        <end position="192"/>
    </location>
</feature>
<keyword evidence="4" id="KW-1003">Cell membrane</keyword>
<feature type="transmembrane region" description="Helical" evidence="9">
    <location>
        <begin position="12"/>
        <end position="37"/>
    </location>
</feature>
<dbReference type="PROSITE" id="PS01307">
    <property type="entry name" value="MOTA"/>
    <property type="match status" value="1"/>
</dbReference>
<evidence type="ECO:0000256" key="6">
    <source>
        <dbReference type="ARBA" id="ARBA00022779"/>
    </source>
</evidence>
<keyword evidence="7 9" id="KW-1133">Transmembrane helix</keyword>
<dbReference type="GO" id="GO:0005886">
    <property type="term" value="C:plasma membrane"/>
    <property type="evidence" value="ECO:0007669"/>
    <property type="project" value="UniProtKB-SubCell"/>
</dbReference>
<evidence type="ECO:0000256" key="7">
    <source>
        <dbReference type="ARBA" id="ARBA00022989"/>
    </source>
</evidence>
<dbReference type="Pfam" id="PF01618">
    <property type="entry name" value="MotA_ExbB"/>
    <property type="match status" value="1"/>
</dbReference>